<dbReference type="WBParaSite" id="SMUV_0000360101-mRNA-1">
    <property type="protein sequence ID" value="SMUV_0000360101-mRNA-1"/>
    <property type="gene ID" value="SMUV_0000360101"/>
</dbReference>
<dbReference type="Proteomes" id="UP000046393">
    <property type="component" value="Unplaced"/>
</dbReference>
<organism evidence="1 2">
    <name type="scientific">Syphacia muris</name>
    <dbReference type="NCBI Taxonomy" id="451379"/>
    <lineage>
        <taxon>Eukaryota</taxon>
        <taxon>Metazoa</taxon>
        <taxon>Ecdysozoa</taxon>
        <taxon>Nematoda</taxon>
        <taxon>Chromadorea</taxon>
        <taxon>Rhabditida</taxon>
        <taxon>Spirurina</taxon>
        <taxon>Oxyuridomorpha</taxon>
        <taxon>Oxyuroidea</taxon>
        <taxon>Oxyuridae</taxon>
        <taxon>Syphacia</taxon>
    </lineage>
</organism>
<keyword evidence="1" id="KW-1185">Reference proteome</keyword>
<sequence length="169" mass="19403">MANDQNGMIYLLERASEAIVNLEVDIEEAERNTNTNHQTNLPNVGLPTHLIQWLAFWLSTIVPADQRHLNECVSRDVLIFQMVYGRSPSGARGEESEAKNIIQRVYFKTCSIQLFVSNSHPEKKVELAALNQLKDLSPARTAENKRPCSKTEFLKQFHNKLFSWKKCFI</sequence>
<evidence type="ECO:0000313" key="1">
    <source>
        <dbReference type="Proteomes" id="UP000046393"/>
    </source>
</evidence>
<evidence type="ECO:0000313" key="2">
    <source>
        <dbReference type="WBParaSite" id="SMUV_0000360101-mRNA-1"/>
    </source>
</evidence>
<reference evidence="2" key="1">
    <citation type="submission" date="2017-02" db="UniProtKB">
        <authorList>
            <consortium name="WormBaseParasite"/>
        </authorList>
    </citation>
    <scope>IDENTIFICATION</scope>
</reference>
<dbReference type="AlphaFoldDB" id="A0A0N5AGX3"/>
<accession>A0A0N5AGX3</accession>
<protein>
    <submittedName>
        <fullName evidence="2">Uncharacterized protein</fullName>
    </submittedName>
</protein>
<name>A0A0N5AGX3_9BILA</name>
<proteinExistence type="predicted"/>